<dbReference type="AlphaFoldDB" id="A0AA36G9U9"/>
<feature type="compositionally biased region" description="Acidic residues" evidence="5">
    <location>
        <begin position="881"/>
        <end position="918"/>
    </location>
</feature>
<evidence type="ECO:0000259" key="6">
    <source>
        <dbReference type="PROSITE" id="PS50016"/>
    </source>
</evidence>
<accession>A0AA36G9U9</accession>
<feature type="region of interest" description="Disordered" evidence="5">
    <location>
        <begin position="595"/>
        <end position="1154"/>
    </location>
</feature>
<dbReference type="InterPro" id="IPR013083">
    <property type="entry name" value="Znf_RING/FYVE/PHD"/>
</dbReference>
<proteinExistence type="predicted"/>
<name>A0AA36G9U9_9BILA</name>
<feature type="compositionally biased region" description="Basic residues" evidence="5">
    <location>
        <begin position="750"/>
        <end position="759"/>
    </location>
</feature>
<evidence type="ECO:0000256" key="4">
    <source>
        <dbReference type="PROSITE-ProRule" id="PRU00146"/>
    </source>
</evidence>
<evidence type="ECO:0000313" key="7">
    <source>
        <dbReference type="EMBL" id="CAJ0583339.1"/>
    </source>
</evidence>
<feature type="compositionally biased region" description="Acidic residues" evidence="5">
    <location>
        <begin position="633"/>
        <end position="649"/>
    </location>
</feature>
<feature type="compositionally biased region" description="Acidic residues" evidence="5">
    <location>
        <begin position="595"/>
        <end position="609"/>
    </location>
</feature>
<dbReference type="InterPro" id="IPR019787">
    <property type="entry name" value="Znf_PHD-finger"/>
</dbReference>
<keyword evidence="1" id="KW-0479">Metal-binding</keyword>
<keyword evidence="8" id="KW-1185">Reference proteome</keyword>
<dbReference type="PROSITE" id="PS01359">
    <property type="entry name" value="ZF_PHD_1"/>
    <property type="match status" value="1"/>
</dbReference>
<feature type="compositionally biased region" description="Low complexity" evidence="5">
    <location>
        <begin position="1140"/>
        <end position="1154"/>
    </location>
</feature>
<evidence type="ECO:0000256" key="3">
    <source>
        <dbReference type="ARBA" id="ARBA00022833"/>
    </source>
</evidence>
<dbReference type="Proteomes" id="UP001177023">
    <property type="component" value="Unassembled WGS sequence"/>
</dbReference>
<feature type="compositionally biased region" description="Polar residues" evidence="5">
    <location>
        <begin position="1102"/>
        <end position="1114"/>
    </location>
</feature>
<feature type="compositionally biased region" description="Acidic residues" evidence="5">
    <location>
        <begin position="359"/>
        <end position="379"/>
    </location>
</feature>
<dbReference type="GO" id="GO:0031213">
    <property type="term" value="C:RSF complex"/>
    <property type="evidence" value="ECO:0007669"/>
    <property type="project" value="InterPro"/>
</dbReference>
<feature type="compositionally biased region" description="Basic and acidic residues" evidence="5">
    <location>
        <begin position="277"/>
        <end position="298"/>
    </location>
</feature>
<dbReference type="GO" id="GO:0008270">
    <property type="term" value="F:zinc ion binding"/>
    <property type="evidence" value="ECO:0007669"/>
    <property type="project" value="UniProtKB-KW"/>
</dbReference>
<feature type="region of interest" description="Disordered" evidence="5">
    <location>
        <begin position="275"/>
        <end position="418"/>
    </location>
</feature>
<keyword evidence="2 4" id="KW-0863">Zinc-finger</keyword>
<dbReference type="EMBL" id="CATQJA010002665">
    <property type="protein sequence ID" value="CAJ0583339.1"/>
    <property type="molecule type" value="Genomic_DNA"/>
</dbReference>
<feature type="compositionally biased region" description="Basic and acidic residues" evidence="5">
    <location>
        <begin position="790"/>
        <end position="805"/>
    </location>
</feature>
<gene>
    <name evidence="7" type="ORF">MSPICULIGERA_LOCUS21426</name>
</gene>
<dbReference type="GO" id="GO:0042393">
    <property type="term" value="F:histone binding"/>
    <property type="evidence" value="ECO:0007669"/>
    <property type="project" value="TreeGrafter"/>
</dbReference>
<dbReference type="Gene3D" id="3.30.40.10">
    <property type="entry name" value="Zinc/RING finger domain, C3HC4 (zinc finger)"/>
    <property type="match status" value="1"/>
</dbReference>
<evidence type="ECO:0000256" key="1">
    <source>
        <dbReference type="ARBA" id="ARBA00022723"/>
    </source>
</evidence>
<evidence type="ECO:0000256" key="5">
    <source>
        <dbReference type="SAM" id="MobiDB-lite"/>
    </source>
</evidence>
<feature type="compositionally biased region" description="Acidic residues" evidence="5">
    <location>
        <begin position="806"/>
        <end position="822"/>
    </location>
</feature>
<dbReference type="PROSITE" id="PS50016">
    <property type="entry name" value="ZF_PHD_2"/>
    <property type="match status" value="1"/>
</dbReference>
<feature type="compositionally biased region" description="Low complexity" evidence="5">
    <location>
        <begin position="980"/>
        <end position="990"/>
    </location>
</feature>
<protein>
    <recommendedName>
        <fullName evidence="6">PHD-type domain-containing protein</fullName>
    </recommendedName>
</protein>
<dbReference type="CDD" id="cd15543">
    <property type="entry name" value="PHD_RSF1"/>
    <property type="match status" value="1"/>
</dbReference>
<dbReference type="Pfam" id="PF00628">
    <property type="entry name" value="PHD"/>
    <property type="match status" value="1"/>
</dbReference>
<dbReference type="SMART" id="SM00249">
    <property type="entry name" value="PHD"/>
    <property type="match status" value="1"/>
</dbReference>
<comment type="caution">
    <text evidence="7">The sequence shown here is derived from an EMBL/GenBank/DDBJ whole genome shotgun (WGS) entry which is preliminary data.</text>
</comment>
<feature type="compositionally biased region" description="Acidic residues" evidence="5">
    <location>
        <begin position="299"/>
        <end position="320"/>
    </location>
</feature>
<feature type="non-terminal residue" evidence="7">
    <location>
        <position position="1"/>
    </location>
</feature>
<feature type="compositionally biased region" description="Acidic residues" evidence="5">
    <location>
        <begin position="765"/>
        <end position="776"/>
    </location>
</feature>
<feature type="compositionally biased region" description="Pro residues" evidence="5">
    <location>
        <begin position="1078"/>
        <end position="1090"/>
    </location>
</feature>
<feature type="region of interest" description="Disordered" evidence="5">
    <location>
        <begin position="1"/>
        <end position="27"/>
    </location>
</feature>
<dbReference type="InterPro" id="IPR028938">
    <property type="entry name" value="Rsf1-like"/>
</dbReference>
<feature type="domain" description="PHD-type" evidence="6">
    <location>
        <begin position="423"/>
        <end position="473"/>
    </location>
</feature>
<dbReference type="SUPFAM" id="SSF57903">
    <property type="entry name" value="FYVE/PHD zinc finger"/>
    <property type="match status" value="1"/>
</dbReference>
<dbReference type="InterPro" id="IPR011011">
    <property type="entry name" value="Znf_FYVE_PHD"/>
</dbReference>
<evidence type="ECO:0000256" key="2">
    <source>
        <dbReference type="ARBA" id="ARBA00022771"/>
    </source>
</evidence>
<dbReference type="GO" id="GO:0045892">
    <property type="term" value="P:negative regulation of DNA-templated transcription"/>
    <property type="evidence" value="ECO:0007669"/>
    <property type="project" value="TreeGrafter"/>
</dbReference>
<feature type="compositionally biased region" description="Acidic residues" evidence="5">
    <location>
        <begin position="848"/>
        <end position="864"/>
    </location>
</feature>
<feature type="compositionally biased region" description="Acidic residues" evidence="5">
    <location>
        <begin position="673"/>
        <end position="697"/>
    </location>
</feature>
<feature type="compositionally biased region" description="Acidic residues" evidence="5">
    <location>
        <begin position="403"/>
        <end position="413"/>
    </location>
</feature>
<sequence length="1154" mass="130359">MDSGVADQAPETSVKQEPGDNEAEQKPEARIQLISDPAFAEVQSFFNSFGTMMNMKPMTFEKLEQNFLSNEVDGSINHDLIELHLSLMRRVRYTGVRADNFEKFLSKFCQNIDSLESEHLQLTRYGYANLSVSSRLAILVALCVAQFEYNTKLRELMTTTFKAHDLHLIPLGIDKNGLAYRYQQDSKLNVRIYTEELEDRSGITWSLVVETPEQLEELTERLKNEDLGYKKKEVEKEKNKLKTHDDAGNLIVWLKNKGTFVDRFLDDHAIKAKKQLRQTEKEDRRRKREGATEKPKYDETEEEEEEEEQEAQEEEKPEEDTGLRRRPVRAAALNTMNRMSKIIKQQKPKTVKAEKAPEPEEEEDEEEDEEPEGSDEDDEFKVSTKGKGTGIKRKRKPKPDAASDSESDEEEEVVKERKVATQDSNCKKCVKSDRWEVLLLCDNCDDAWHTDCLKPPLWYVPDGDWFCPKCLHGMLVERLELVNAERQKALAAMKLDAKKQTEQDRMRREMEYIGLSVNLLPVVTANSSSDEDVEENPNLRKSKRRAIKKISAPRIRSNFDRAVLATIREGRTRRSVPKIDYSFKEYENMIKEAVEVDNIDKDEEGEADPSDSRPTGGRGEKDMSTIMKAEAKEEGEDGEDNAEGSNDGEPESRVGRPAVSAKQKKGKKRLNDLDSDQEASEGSEYQESENSEVEENDLASGSDYVPSDMEGTRRRRSARQKARGPTRSDEEFVVSESDGSDLGYRGRREKEKKKRRKRGKIYDSLSEEQEDSEWSDDSTKKKKQKLAKKGKADRSSRSKRGRYDSAEESEEEEEEEEQSENSEVERTKTGRKMRKAAAQATKKAKVIEEEEDEDEEQNSDEPEEEAPKKAAKDRKKKTQSDDEFTPEEEEEDADEDDEEEDEAQADEEKEDDGSEDSNEPPAKKQKPETSKPVSDNQRRAPPPKAGLNKPTAVAARTLVKEEPEEDKQEEEQPKEKTKAKPSPSKKTPTKVVKEEPAKTPTPPPAKPVETKPIVVKTEKSATPPKSAAPPSKPGALPQNPYGPPGGHHPSMAPPPYYNEQRQPYPPQMGMSTYSQYSGPPPPGYYPPPGGQSPYLPYGPPSTTYSAMPQQSSPYAPQGQPPQTSPPVQAISTAPPATDEASLGGALASAMGNEF</sequence>
<dbReference type="InterPro" id="IPR019786">
    <property type="entry name" value="Zinc_finger_PHD-type_CS"/>
</dbReference>
<organism evidence="7 8">
    <name type="scientific">Mesorhabditis spiculigera</name>
    <dbReference type="NCBI Taxonomy" id="96644"/>
    <lineage>
        <taxon>Eukaryota</taxon>
        <taxon>Metazoa</taxon>
        <taxon>Ecdysozoa</taxon>
        <taxon>Nematoda</taxon>
        <taxon>Chromadorea</taxon>
        <taxon>Rhabditida</taxon>
        <taxon>Rhabditina</taxon>
        <taxon>Rhabditomorpha</taxon>
        <taxon>Rhabditoidea</taxon>
        <taxon>Rhabditidae</taxon>
        <taxon>Mesorhabditinae</taxon>
        <taxon>Mesorhabditis</taxon>
    </lineage>
</organism>
<feature type="compositionally biased region" description="Basic residues" evidence="5">
    <location>
        <begin position="780"/>
        <end position="789"/>
    </location>
</feature>
<dbReference type="PANTHER" id="PTHR14296:SF16">
    <property type="entry name" value="REMODELING AND SPACING FACTOR 1"/>
    <property type="match status" value="1"/>
</dbReference>
<evidence type="ECO:0000313" key="8">
    <source>
        <dbReference type="Proteomes" id="UP001177023"/>
    </source>
</evidence>
<dbReference type="InterPro" id="IPR001965">
    <property type="entry name" value="Znf_PHD"/>
</dbReference>
<feature type="compositionally biased region" description="Basic residues" evidence="5">
    <location>
        <begin position="713"/>
        <end position="724"/>
    </location>
</feature>
<dbReference type="PANTHER" id="PTHR14296">
    <property type="entry name" value="REMODELING AND SPACING FACTOR 1"/>
    <property type="match status" value="1"/>
</dbReference>
<reference evidence="7" key="1">
    <citation type="submission" date="2023-06" db="EMBL/GenBank/DDBJ databases">
        <authorList>
            <person name="Delattre M."/>
        </authorList>
    </citation>
    <scope>NUCLEOTIDE SEQUENCE</scope>
    <source>
        <strain evidence="7">AF72</strain>
    </source>
</reference>
<keyword evidence="3" id="KW-0862">Zinc</keyword>